<dbReference type="RefSeq" id="WP_092986124.1">
    <property type="nucleotide sequence ID" value="NZ_FNFY01000010.1"/>
</dbReference>
<sequence length="110" mass="13033">MAIAINRLRKYYMERINQNDYSTVENIQRYIDLVELYRSMQKSIKEDGARIEVENGSQSFIKSHPLISDMKNINAQLINLKKDIDKAVKEYELKLIEKEKSKEYTSEDLI</sequence>
<reference evidence="2" key="1">
    <citation type="submission" date="2016-10" db="EMBL/GenBank/DDBJ databases">
        <authorList>
            <person name="Varghese N."/>
            <person name="Submissions S."/>
        </authorList>
    </citation>
    <scope>NUCLEOTIDE SEQUENCE [LARGE SCALE GENOMIC DNA]</scope>
    <source>
        <strain evidence="2">CGMCC 1.8895</strain>
    </source>
</reference>
<name>A0A1G9F1N8_9BACL</name>
<accession>A0A1G9F1N8</accession>
<evidence type="ECO:0000313" key="2">
    <source>
        <dbReference type="Proteomes" id="UP000199008"/>
    </source>
</evidence>
<dbReference type="OrthoDB" id="2877109at2"/>
<gene>
    <name evidence="1" type="ORF">SAMN05216216_11083</name>
</gene>
<protein>
    <submittedName>
        <fullName evidence="1">Phage terminase, small subunit</fullName>
    </submittedName>
</protein>
<proteinExistence type="predicted"/>
<dbReference type="AlphaFoldDB" id="A0A1G9F1N8"/>
<dbReference type="STRING" id="576118.SAMN05216216_11083"/>
<dbReference type="Proteomes" id="UP000199008">
    <property type="component" value="Unassembled WGS sequence"/>
</dbReference>
<keyword evidence="2" id="KW-1185">Reference proteome</keyword>
<dbReference type="EMBL" id="FNFY01000010">
    <property type="protein sequence ID" value="SDK82272.1"/>
    <property type="molecule type" value="Genomic_DNA"/>
</dbReference>
<dbReference type="Pfam" id="PF05119">
    <property type="entry name" value="Terminase_4"/>
    <property type="match status" value="1"/>
</dbReference>
<organism evidence="1 2">
    <name type="scientific">Lacicoccus qingdaonensis</name>
    <dbReference type="NCBI Taxonomy" id="576118"/>
    <lineage>
        <taxon>Bacteria</taxon>
        <taxon>Bacillati</taxon>
        <taxon>Bacillota</taxon>
        <taxon>Bacilli</taxon>
        <taxon>Bacillales</taxon>
        <taxon>Salinicoccaceae</taxon>
        <taxon>Lacicoccus</taxon>
    </lineage>
</organism>
<evidence type="ECO:0000313" key="1">
    <source>
        <dbReference type="EMBL" id="SDK82272.1"/>
    </source>
</evidence>
<dbReference type="InterPro" id="IPR006448">
    <property type="entry name" value="Phage_term_ssu_P27"/>
</dbReference>